<reference evidence="3 4" key="1">
    <citation type="submission" date="2011-02" db="EMBL/GenBank/DDBJ databases">
        <title>The Genome Sequence of Sphaeroforma arctica JP610.</title>
        <authorList>
            <consortium name="The Broad Institute Genome Sequencing Platform"/>
            <person name="Russ C."/>
            <person name="Cuomo C."/>
            <person name="Young S.K."/>
            <person name="Zeng Q."/>
            <person name="Gargeya S."/>
            <person name="Alvarado L."/>
            <person name="Berlin A."/>
            <person name="Chapman S.B."/>
            <person name="Chen Z."/>
            <person name="Freedman E."/>
            <person name="Gellesch M."/>
            <person name="Goldberg J."/>
            <person name="Griggs A."/>
            <person name="Gujja S."/>
            <person name="Heilman E."/>
            <person name="Heiman D."/>
            <person name="Howarth C."/>
            <person name="Mehta T."/>
            <person name="Neiman D."/>
            <person name="Pearson M."/>
            <person name="Roberts A."/>
            <person name="Saif S."/>
            <person name="Shea T."/>
            <person name="Shenoy N."/>
            <person name="Sisk P."/>
            <person name="Stolte C."/>
            <person name="Sykes S."/>
            <person name="White J."/>
            <person name="Yandava C."/>
            <person name="Burger G."/>
            <person name="Gray M.W."/>
            <person name="Holland P.W.H."/>
            <person name="King N."/>
            <person name="Lang F.B.F."/>
            <person name="Roger A.J."/>
            <person name="Ruiz-Trillo I."/>
            <person name="Haas B."/>
            <person name="Nusbaum C."/>
            <person name="Birren B."/>
        </authorList>
    </citation>
    <scope>NUCLEOTIDE SEQUENCE [LARGE SCALE GENOMIC DNA]</scope>
    <source>
        <strain evidence="3 4">JP610</strain>
    </source>
</reference>
<dbReference type="PANTHER" id="PTHR44085">
    <property type="entry name" value="SEPIAPTERIN REDUCTASE"/>
    <property type="match status" value="1"/>
</dbReference>
<dbReference type="PANTHER" id="PTHR44085:SF2">
    <property type="entry name" value="SEPIAPTERIN REDUCTASE"/>
    <property type="match status" value="1"/>
</dbReference>
<keyword evidence="4" id="KW-1185">Reference proteome</keyword>
<dbReference type="OrthoDB" id="153074at2759"/>
<evidence type="ECO:0000256" key="2">
    <source>
        <dbReference type="ARBA" id="ARBA00023002"/>
    </source>
</evidence>
<feature type="non-terminal residue" evidence="3">
    <location>
        <position position="1"/>
    </location>
</feature>
<sequence>GVATYDRAILINNAGSLGRCNQTVSEHSTDTSYVSDYVQLNVTSCVCLTSGFVRTFKPAATK</sequence>
<keyword evidence="1" id="KW-0521">NADP</keyword>
<protein>
    <submittedName>
        <fullName evidence="3">Uncharacterized protein</fullName>
    </submittedName>
</protein>
<dbReference type="RefSeq" id="XP_014145751.1">
    <property type="nucleotide sequence ID" value="XM_014290276.1"/>
</dbReference>
<dbReference type="InterPro" id="IPR051721">
    <property type="entry name" value="Biopterin_syn/organic_redct"/>
</dbReference>
<evidence type="ECO:0000256" key="1">
    <source>
        <dbReference type="ARBA" id="ARBA00022857"/>
    </source>
</evidence>
<keyword evidence="2" id="KW-0560">Oxidoreductase</keyword>
<organism evidence="3 4">
    <name type="scientific">Sphaeroforma arctica JP610</name>
    <dbReference type="NCBI Taxonomy" id="667725"/>
    <lineage>
        <taxon>Eukaryota</taxon>
        <taxon>Ichthyosporea</taxon>
        <taxon>Ichthyophonida</taxon>
        <taxon>Sphaeroforma</taxon>
    </lineage>
</organism>
<dbReference type="EMBL" id="KQ248012">
    <property type="protein sequence ID" value="KNC71849.1"/>
    <property type="molecule type" value="Genomic_DNA"/>
</dbReference>
<name>A0A0L0F5G2_9EUKA</name>
<dbReference type="GO" id="GO:0004757">
    <property type="term" value="F:sepiapterin reductase (NADP+) activity"/>
    <property type="evidence" value="ECO:0007669"/>
    <property type="project" value="TreeGrafter"/>
</dbReference>
<evidence type="ECO:0000313" key="3">
    <source>
        <dbReference type="EMBL" id="KNC71849.1"/>
    </source>
</evidence>
<gene>
    <name evidence="3" type="ORF">SARC_15607</name>
</gene>
<accession>A0A0L0F5G2</accession>
<proteinExistence type="predicted"/>
<feature type="non-terminal residue" evidence="3">
    <location>
        <position position="62"/>
    </location>
</feature>
<dbReference type="GeneID" id="25916111"/>
<dbReference type="AlphaFoldDB" id="A0A0L0F5G2"/>
<dbReference type="Proteomes" id="UP000054560">
    <property type="component" value="Unassembled WGS sequence"/>
</dbReference>
<dbReference type="GO" id="GO:0006729">
    <property type="term" value="P:tetrahydrobiopterin biosynthetic process"/>
    <property type="evidence" value="ECO:0007669"/>
    <property type="project" value="TreeGrafter"/>
</dbReference>
<evidence type="ECO:0000313" key="4">
    <source>
        <dbReference type="Proteomes" id="UP000054560"/>
    </source>
</evidence>